<proteinExistence type="predicted"/>
<feature type="compositionally biased region" description="Basic residues" evidence="1">
    <location>
        <begin position="1"/>
        <end position="11"/>
    </location>
</feature>
<reference evidence="2 3" key="1">
    <citation type="submission" date="2015-01" db="EMBL/GenBank/DDBJ databases">
        <title>The Genome Sequence of Capronia semiimmersa CBS27337.</title>
        <authorList>
            <consortium name="The Broad Institute Genomics Platform"/>
            <person name="Cuomo C."/>
            <person name="de Hoog S."/>
            <person name="Gorbushina A."/>
            <person name="Stielow B."/>
            <person name="Teixiera M."/>
            <person name="Abouelleil A."/>
            <person name="Chapman S.B."/>
            <person name="Priest M."/>
            <person name="Young S.K."/>
            <person name="Wortman J."/>
            <person name="Nusbaum C."/>
            <person name="Birren B."/>
        </authorList>
    </citation>
    <scope>NUCLEOTIDE SEQUENCE [LARGE SCALE GENOMIC DNA]</scope>
    <source>
        <strain evidence="2 3">CBS 27337</strain>
    </source>
</reference>
<gene>
    <name evidence="2" type="ORF">PV04_10585</name>
</gene>
<dbReference type="EMBL" id="KN846963">
    <property type="protein sequence ID" value="KIW62407.1"/>
    <property type="molecule type" value="Genomic_DNA"/>
</dbReference>
<evidence type="ECO:0000313" key="3">
    <source>
        <dbReference type="Proteomes" id="UP000054266"/>
    </source>
</evidence>
<dbReference type="AlphaFoldDB" id="A0A0D2DJ64"/>
<dbReference type="HOGENOM" id="CLU_527849_0_0_1"/>
<evidence type="ECO:0000313" key="2">
    <source>
        <dbReference type="EMBL" id="KIW62407.1"/>
    </source>
</evidence>
<organism evidence="2 3">
    <name type="scientific">Phialophora macrospora</name>
    <dbReference type="NCBI Taxonomy" id="1851006"/>
    <lineage>
        <taxon>Eukaryota</taxon>
        <taxon>Fungi</taxon>
        <taxon>Dikarya</taxon>
        <taxon>Ascomycota</taxon>
        <taxon>Pezizomycotina</taxon>
        <taxon>Eurotiomycetes</taxon>
        <taxon>Chaetothyriomycetidae</taxon>
        <taxon>Chaetothyriales</taxon>
        <taxon>Herpotrichiellaceae</taxon>
        <taxon>Phialophora</taxon>
    </lineage>
</organism>
<dbReference type="STRING" id="5601.A0A0D2DJ64"/>
<feature type="compositionally biased region" description="Low complexity" evidence="1">
    <location>
        <begin position="16"/>
        <end position="28"/>
    </location>
</feature>
<dbReference type="Proteomes" id="UP000054266">
    <property type="component" value="Unassembled WGS sequence"/>
</dbReference>
<name>A0A0D2DJ64_9EURO</name>
<evidence type="ECO:0000256" key="1">
    <source>
        <dbReference type="SAM" id="MobiDB-lite"/>
    </source>
</evidence>
<keyword evidence="3" id="KW-1185">Reference proteome</keyword>
<protein>
    <submittedName>
        <fullName evidence="2">Uncharacterized protein</fullName>
    </submittedName>
</protein>
<feature type="region of interest" description="Disordered" evidence="1">
    <location>
        <begin position="1"/>
        <end position="49"/>
    </location>
</feature>
<accession>A0A0D2DJ64</accession>
<sequence length="500" mass="56264">MLMPLRKRRRCDRQAGSRSGGSVSTSRGRPMKHASLLRPSRKAQTQQAELMHRQLHAGAPPPRANTLSTLESLPVEVFEQIFFHCLELNLPRASPYLAGALSRPAIYSALILFAYYESKSVLSQVEPEHFLPAAYRRITRDERVRLQDGILRCRWFTLELFESSLPALCRLTMFECWHRERRILETMFEQRLRQTEATIRLPEPACLLPALDDKLGMEGYYKARNSSCSMESQHVGPHGTSIGHETQAALSTGDSLEPFVGPVSKDGYLPFIVTATSRHEDGVPTSNEGRSILAVRAIPVQILRGAPWTDTKIKLLQYFRQGLRYESFERTLFISPEALFDGMASAIAEENENALLVLLELYATVVKNPAPIHKVELHEEAINPPVNILPLRLFHLVCELEASTRIMSLLLRSGVESIPYDDKVLTRWAMHIKAESLSDEEITMARWLLGYMEDIKSANASHVYPDPAGLTFTNEIGYICLGSPTSSPWAINPTNAPDDE</sequence>